<sequence length="135" mass="14893">MVSVTITRRVAGIHNRDRATSETMVMTICMVLESSRLQEAMPGATMRSEVDEKSSSPHGISLGGEPDEWSTYVNKQFQAVNNSIMFESSYNANDPGVHLDVSDVPECEGKKSTDKHRRGKKIENDSAKAELTDSD</sequence>
<proteinExistence type="predicted"/>
<feature type="compositionally biased region" description="Basic and acidic residues" evidence="1">
    <location>
        <begin position="121"/>
        <end position="135"/>
    </location>
</feature>
<feature type="region of interest" description="Disordered" evidence="1">
    <location>
        <begin position="40"/>
        <end position="67"/>
    </location>
</feature>
<feature type="region of interest" description="Disordered" evidence="1">
    <location>
        <begin position="91"/>
        <end position="135"/>
    </location>
</feature>
<dbReference type="EMBL" id="CM017634">
    <property type="protein sequence ID" value="TYH40989.1"/>
    <property type="molecule type" value="Genomic_DNA"/>
</dbReference>
<name>A0A5D2IGF7_GOSTO</name>
<dbReference type="AlphaFoldDB" id="A0A5D2IGF7"/>
<reference evidence="2 3" key="1">
    <citation type="submission" date="2019-07" db="EMBL/GenBank/DDBJ databases">
        <title>WGS assembly of Gossypium tomentosum.</title>
        <authorList>
            <person name="Chen Z.J."/>
            <person name="Sreedasyam A."/>
            <person name="Ando A."/>
            <person name="Song Q."/>
            <person name="De L."/>
            <person name="Hulse-Kemp A."/>
            <person name="Ding M."/>
            <person name="Ye W."/>
            <person name="Kirkbride R."/>
            <person name="Jenkins J."/>
            <person name="Plott C."/>
            <person name="Lovell J."/>
            <person name="Lin Y.-M."/>
            <person name="Vaughn R."/>
            <person name="Liu B."/>
            <person name="Li W."/>
            <person name="Simpson S."/>
            <person name="Scheffler B."/>
            <person name="Saski C."/>
            <person name="Grover C."/>
            <person name="Hu G."/>
            <person name="Conover J."/>
            <person name="Carlson J."/>
            <person name="Shu S."/>
            <person name="Boston L."/>
            <person name="Williams M."/>
            <person name="Peterson D."/>
            <person name="Mcgee K."/>
            <person name="Jones D."/>
            <person name="Wendel J."/>
            <person name="Stelly D."/>
            <person name="Grimwood J."/>
            <person name="Schmutz J."/>
        </authorList>
    </citation>
    <scope>NUCLEOTIDE SEQUENCE [LARGE SCALE GENOMIC DNA]</scope>
    <source>
        <strain evidence="2">7179.01</strain>
    </source>
</reference>
<dbReference type="PANTHER" id="PTHR33472:SF28">
    <property type="entry name" value="BROMO AND FHA DOMAIN-CONTAINING PROTEIN DDB_G0267958"/>
    <property type="match status" value="1"/>
</dbReference>
<gene>
    <name evidence="2" type="ORF">ES332_D12G285600v1</name>
</gene>
<evidence type="ECO:0000313" key="2">
    <source>
        <dbReference type="EMBL" id="TYH40989.1"/>
    </source>
</evidence>
<evidence type="ECO:0000313" key="3">
    <source>
        <dbReference type="Proteomes" id="UP000322667"/>
    </source>
</evidence>
<keyword evidence="3" id="KW-1185">Reference proteome</keyword>
<dbReference type="Proteomes" id="UP000322667">
    <property type="component" value="Chromosome D12"/>
</dbReference>
<dbReference type="PANTHER" id="PTHR33472">
    <property type="entry name" value="OS01G0106600 PROTEIN"/>
    <property type="match status" value="1"/>
</dbReference>
<protein>
    <submittedName>
        <fullName evidence="2">Uncharacterized protein</fullName>
    </submittedName>
</protein>
<accession>A0A5D2IGF7</accession>
<organism evidence="2 3">
    <name type="scientific">Gossypium tomentosum</name>
    <name type="common">Hawaiian cotton</name>
    <name type="synonym">Gossypium sandvicense</name>
    <dbReference type="NCBI Taxonomy" id="34277"/>
    <lineage>
        <taxon>Eukaryota</taxon>
        <taxon>Viridiplantae</taxon>
        <taxon>Streptophyta</taxon>
        <taxon>Embryophyta</taxon>
        <taxon>Tracheophyta</taxon>
        <taxon>Spermatophyta</taxon>
        <taxon>Magnoliopsida</taxon>
        <taxon>eudicotyledons</taxon>
        <taxon>Gunneridae</taxon>
        <taxon>Pentapetalae</taxon>
        <taxon>rosids</taxon>
        <taxon>malvids</taxon>
        <taxon>Malvales</taxon>
        <taxon>Malvaceae</taxon>
        <taxon>Malvoideae</taxon>
        <taxon>Gossypium</taxon>
    </lineage>
</organism>
<evidence type="ECO:0000256" key="1">
    <source>
        <dbReference type="SAM" id="MobiDB-lite"/>
    </source>
</evidence>